<evidence type="ECO:0000313" key="3">
    <source>
        <dbReference type="EMBL" id="MDW6002351.1"/>
    </source>
</evidence>
<gene>
    <name evidence="3" type="ORF">SBX37_05665</name>
    <name evidence="4" type="ORF">VIM7927_04090</name>
</gene>
<dbReference type="Proteomes" id="UP000196125">
    <property type="component" value="Unassembled WGS sequence"/>
</dbReference>
<evidence type="ECO:0000259" key="2">
    <source>
        <dbReference type="Pfam" id="PF07811"/>
    </source>
</evidence>
<name>A0A1Y6J0Z7_9VIBR</name>
<evidence type="ECO:0000313" key="6">
    <source>
        <dbReference type="Proteomes" id="UP001283366"/>
    </source>
</evidence>
<evidence type="ECO:0000313" key="4">
    <source>
        <dbReference type="EMBL" id="SMS02750.1"/>
    </source>
</evidence>
<dbReference type="EMBL" id="FXXI01000012">
    <property type="protein sequence ID" value="SMS02750.1"/>
    <property type="molecule type" value="Genomic_DNA"/>
</dbReference>
<dbReference type="EMBL" id="JAWRCO010000001">
    <property type="protein sequence ID" value="MDW6002351.1"/>
    <property type="molecule type" value="Genomic_DNA"/>
</dbReference>
<proteinExistence type="predicted"/>
<protein>
    <submittedName>
        <fullName evidence="4">TadE-like protein</fullName>
    </submittedName>
    <submittedName>
        <fullName evidence="3">TadE/TadG family type IV pilus assembly protein</fullName>
    </submittedName>
</protein>
<organism evidence="4 5">
    <name type="scientific">Vibrio mangrovi</name>
    <dbReference type="NCBI Taxonomy" id="474394"/>
    <lineage>
        <taxon>Bacteria</taxon>
        <taxon>Pseudomonadati</taxon>
        <taxon>Pseudomonadota</taxon>
        <taxon>Gammaproteobacteria</taxon>
        <taxon>Vibrionales</taxon>
        <taxon>Vibrionaceae</taxon>
        <taxon>Vibrio</taxon>
    </lineage>
</organism>
<evidence type="ECO:0000256" key="1">
    <source>
        <dbReference type="SAM" id="Phobius"/>
    </source>
</evidence>
<reference evidence="3 6" key="2">
    <citation type="submission" date="2023-11" db="EMBL/GenBank/DDBJ databases">
        <title>Plant-associative lifestyle of Vibrio porteresiae and its evolutionary dynamics.</title>
        <authorList>
            <person name="Rameshkumar N."/>
            <person name="Kirti K."/>
        </authorList>
    </citation>
    <scope>NUCLEOTIDE SEQUENCE [LARGE SCALE GENOMIC DNA]</scope>
    <source>
        <strain evidence="3 6">MSSRF38</strain>
    </source>
</reference>
<dbReference type="InterPro" id="IPR012495">
    <property type="entry name" value="TadE-like_dom"/>
</dbReference>
<dbReference type="Pfam" id="PF07811">
    <property type="entry name" value="TadE"/>
    <property type="match status" value="1"/>
</dbReference>
<dbReference type="AlphaFoldDB" id="A0A1Y6J0Z7"/>
<feature type="domain" description="TadE-like" evidence="2">
    <location>
        <begin position="14"/>
        <end position="56"/>
    </location>
</feature>
<dbReference type="RefSeq" id="WP_200807789.1">
    <property type="nucleotide sequence ID" value="NZ_AP024883.1"/>
</dbReference>
<sequence>MKMRFLSGKLAQSGIAAVEFLITIPAVLIILVGVTEFGTALIRYNTLNHMVQDGVRYAVTDIYGTASTDQIADISNIKNVVLYGDPNGSGTAQLDTLTADDITVTHANKFVTVSATYLYVPLLSLAVMNLDLNFELSASAVMRTAL</sequence>
<keyword evidence="6" id="KW-1185">Reference proteome</keyword>
<accession>A0A1Y6J0Z7</accession>
<evidence type="ECO:0000313" key="5">
    <source>
        <dbReference type="Proteomes" id="UP000196125"/>
    </source>
</evidence>
<keyword evidence="1" id="KW-1133">Transmembrane helix</keyword>
<keyword evidence="1" id="KW-0472">Membrane</keyword>
<dbReference type="Proteomes" id="UP001283366">
    <property type="component" value="Unassembled WGS sequence"/>
</dbReference>
<feature type="transmembrane region" description="Helical" evidence="1">
    <location>
        <begin position="20"/>
        <end position="42"/>
    </location>
</feature>
<keyword evidence="1" id="KW-0812">Transmembrane</keyword>
<reference evidence="4 5" key="1">
    <citation type="submission" date="2017-05" db="EMBL/GenBank/DDBJ databases">
        <authorList>
            <person name="Song R."/>
            <person name="Chenine A.L."/>
            <person name="Ruprecht R.M."/>
        </authorList>
    </citation>
    <scope>NUCLEOTIDE SEQUENCE [LARGE SCALE GENOMIC DNA]</scope>
    <source>
        <strain evidence="4 5">CECT 7927</strain>
    </source>
</reference>